<dbReference type="RefSeq" id="XP_012654814.1">
    <property type="nucleotide sequence ID" value="XM_012799360.1"/>
</dbReference>
<dbReference type="InParanoid" id="W7XF78"/>
<dbReference type="Proteomes" id="UP000009168">
    <property type="component" value="Unassembled WGS sequence"/>
</dbReference>
<organism evidence="1 2">
    <name type="scientific">Tetrahymena thermophila (strain SB210)</name>
    <dbReference type="NCBI Taxonomy" id="312017"/>
    <lineage>
        <taxon>Eukaryota</taxon>
        <taxon>Sar</taxon>
        <taxon>Alveolata</taxon>
        <taxon>Ciliophora</taxon>
        <taxon>Intramacronucleata</taxon>
        <taxon>Oligohymenophorea</taxon>
        <taxon>Hymenostomatida</taxon>
        <taxon>Tetrahymenina</taxon>
        <taxon>Tetrahymenidae</taxon>
        <taxon>Tetrahymena</taxon>
    </lineage>
</organism>
<dbReference type="KEGG" id="tet:TTHERM_000420289"/>
<evidence type="ECO:0000313" key="2">
    <source>
        <dbReference type="Proteomes" id="UP000009168"/>
    </source>
</evidence>
<dbReference type="GeneID" id="24438871"/>
<protein>
    <submittedName>
        <fullName evidence="1">Uncharacterized protein</fullName>
    </submittedName>
</protein>
<gene>
    <name evidence="1" type="ORF">TTHERM_000420289</name>
</gene>
<accession>W7XF78</accession>
<evidence type="ECO:0000313" key="1">
    <source>
        <dbReference type="EMBL" id="EWS72646.1"/>
    </source>
</evidence>
<reference evidence="2" key="1">
    <citation type="journal article" date="2006" name="PLoS Biol.">
        <title>Macronuclear genome sequence of the ciliate Tetrahymena thermophila, a model eukaryote.</title>
        <authorList>
            <person name="Eisen J.A."/>
            <person name="Coyne R.S."/>
            <person name="Wu M."/>
            <person name="Wu D."/>
            <person name="Thiagarajan M."/>
            <person name="Wortman J.R."/>
            <person name="Badger J.H."/>
            <person name="Ren Q."/>
            <person name="Amedeo P."/>
            <person name="Jones K.M."/>
            <person name="Tallon L.J."/>
            <person name="Delcher A.L."/>
            <person name="Salzberg S.L."/>
            <person name="Silva J.C."/>
            <person name="Haas B.J."/>
            <person name="Majoros W.H."/>
            <person name="Farzad M."/>
            <person name="Carlton J.M."/>
            <person name="Smith R.K. Jr."/>
            <person name="Garg J."/>
            <person name="Pearlman R.E."/>
            <person name="Karrer K.M."/>
            <person name="Sun L."/>
            <person name="Manning G."/>
            <person name="Elde N.C."/>
            <person name="Turkewitz A.P."/>
            <person name="Asai D.J."/>
            <person name="Wilkes D.E."/>
            <person name="Wang Y."/>
            <person name="Cai H."/>
            <person name="Collins K."/>
            <person name="Stewart B.A."/>
            <person name="Lee S.R."/>
            <person name="Wilamowska K."/>
            <person name="Weinberg Z."/>
            <person name="Ruzzo W.L."/>
            <person name="Wloga D."/>
            <person name="Gaertig J."/>
            <person name="Frankel J."/>
            <person name="Tsao C.-C."/>
            <person name="Gorovsky M.A."/>
            <person name="Keeling P.J."/>
            <person name="Waller R.F."/>
            <person name="Patron N.J."/>
            <person name="Cherry J.M."/>
            <person name="Stover N.A."/>
            <person name="Krieger C.J."/>
            <person name="del Toro C."/>
            <person name="Ryder H.F."/>
            <person name="Williamson S.C."/>
            <person name="Barbeau R.A."/>
            <person name="Hamilton E.P."/>
            <person name="Orias E."/>
        </authorList>
    </citation>
    <scope>NUCLEOTIDE SEQUENCE [LARGE SCALE GENOMIC DNA]</scope>
    <source>
        <strain evidence="2">SB210</strain>
    </source>
</reference>
<proteinExistence type="predicted"/>
<sequence length="110" mass="13116">MLQTTWYQLTLSFVDLSLFENQKFITSYENVRTIRAMCLIQGVITDMLIFQTYSVSYSKVSIDNLLMSKFQEKSWNNYQLKTYQLVPLSQANIPFYKILQHEQIFYTNSQ</sequence>
<name>W7XF78_TETTS</name>
<dbReference type="AlphaFoldDB" id="W7XF78"/>
<keyword evidence="2" id="KW-1185">Reference proteome</keyword>
<dbReference type="EMBL" id="GG662536">
    <property type="protein sequence ID" value="EWS72646.1"/>
    <property type="molecule type" value="Genomic_DNA"/>
</dbReference>